<dbReference type="SUPFAM" id="SSF52200">
    <property type="entry name" value="Toll/Interleukin receptor TIR domain"/>
    <property type="match status" value="1"/>
</dbReference>
<evidence type="ECO:0000313" key="2">
    <source>
        <dbReference type="EMBL" id="EMI18858.1"/>
    </source>
</evidence>
<dbReference type="PROSITE" id="PS50104">
    <property type="entry name" value="TIR"/>
    <property type="match status" value="1"/>
</dbReference>
<accession>M5RHT5</accession>
<proteinExistence type="predicted"/>
<dbReference type="GO" id="GO:0007165">
    <property type="term" value="P:signal transduction"/>
    <property type="evidence" value="ECO:0007669"/>
    <property type="project" value="InterPro"/>
</dbReference>
<dbReference type="RefSeq" id="WP_008699868.1">
    <property type="nucleotide sequence ID" value="NZ_ANOG01000604.1"/>
</dbReference>
<feature type="domain" description="TIR" evidence="1">
    <location>
        <begin position="1"/>
        <end position="142"/>
    </location>
</feature>
<evidence type="ECO:0000313" key="3">
    <source>
        <dbReference type="Proteomes" id="UP000011991"/>
    </source>
</evidence>
<evidence type="ECO:0000259" key="1">
    <source>
        <dbReference type="PROSITE" id="PS50104"/>
    </source>
</evidence>
<keyword evidence="2" id="KW-0675">Receptor</keyword>
<organism evidence="2 3">
    <name type="scientific">Rhodopirellula maiorica SM1</name>
    <dbReference type="NCBI Taxonomy" id="1265738"/>
    <lineage>
        <taxon>Bacteria</taxon>
        <taxon>Pseudomonadati</taxon>
        <taxon>Planctomycetota</taxon>
        <taxon>Planctomycetia</taxon>
        <taxon>Pirellulales</taxon>
        <taxon>Pirellulaceae</taxon>
        <taxon>Novipirellula</taxon>
    </lineage>
</organism>
<sequence length="316" mass="35547">MVSLFFSYSHRDEVIRDELEIHLAMLKRQGVIETWHDRRIVAGDEFNGKISEYLEMADIVLLLVSPYFIASQYCYAVEMARAMERHDAGDARVIPVIVDPCEWHMAPFGKLLAMPQDGKPISKFPNMHDAFLQITSAIRKAAASLNTIPNDTRKAVPRTQEAALVAEKPRSSNLRLKRDFSQRDKDRFREETFQYMAAYFEGSLSELQARNPGIETAFRRVDANTFTATIYEHGSPKSECSISLSDSFGGDQIAYSADKASRGNSCNELLGVIADGTALGWKPTMGFHFHDASSEQLTEAGASEYFWSRLIEPLQS</sequence>
<name>M5RHT5_9BACT</name>
<dbReference type="InterPro" id="IPR035897">
    <property type="entry name" value="Toll_tir_struct_dom_sf"/>
</dbReference>
<dbReference type="AlphaFoldDB" id="M5RHT5"/>
<comment type="caution">
    <text evidence="2">The sequence shown here is derived from an EMBL/GenBank/DDBJ whole genome shotgun (WGS) entry which is preliminary data.</text>
</comment>
<dbReference type="SMART" id="SM00255">
    <property type="entry name" value="TIR"/>
    <property type="match status" value="1"/>
</dbReference>
<dbReference type="Proteomes" id="UP000011991">
    <property type="component" value="Unassembled WGS sequence"/>
</dbReference>
<dbReference type="Gene3D" id="3.40.50.10140">
    <property type="entry name" value="Toll/interleukin-1 receptor homology (TIR) domain"/>
    <property type="match status" value="1"/>
</dbReference>
<gene>
    <name evidence="2" type="ORF">RMSM_04208</name>
</gene>
<dbReference type="EMBL" id="ANOG01000604">
    <property type="protein sequence ID" value="EMI18858.1"/>
    <property type="molecule type" value="Genomic_DNA"/>
</dbReference>
<dbReference type="Pfam" id="PF13676">
    <property type="entry name" value="TIR_2"/>
    <property type="match status" value="1"/>
</dbReference>
<dbReference type="PATRIC" id="fig|1265738.3.peg.4212"/>
<dbReference type="InterPro" id="IPR000157">
    <property type="entry name" value="TIR_dom"/>
</dbReference>
<reference evidence="2 3" key="1">
    <citation type="journal article" date="2013" name="Mar. Genomics">
        <title>Expression of sulfatases in Rhodopirellula baltica and the diversity of sulfatases in the genus Rhodopirellula.</title>
        <authorList>
            <person name="Wegner C.E."/>
            <person name="Richter-Heitmann T."/>
            <person name="Klindworth A."/>
            <person name="Klockow C."/>
            <person name="Richter M."/>
            <person name="Achstetter T."/>
            <person name="Glockner F.O."/>
            <person name="Harder J."/>
        </authorList>
    </citation>
    <scope>NUCLEOTIDE SEQUENCE [LARGE SCALE GENOMIC DNA]</scope>
    <source>
        <strain evidence="2 3">SM1</strain>
    </source>
</reference>
<protein>
    <submittedName>
        <fullName evidence="2">Toll-Interleukin receptor domain protein</fullName>
    </submittedName>
</protein>
<dbReference type="OrthoDB" id="1426235at2"/>
<keyword evidence="3" id="KW-1185">Reference proteome</keyword>